<proteinExistence type="predicted"/>
<evidence type="ECO:0000256" key="1">
    <source>
        <dbReference type="SAM" id="SignalP"/>
    </source>
</evidence>
<name>A0A1Q6F4D1_9BACT</name>
<dbReference type="RefSeq" id="WP_004328031.1">
    <property type="nucleotide sequence ID" value="NZ_BAAFKT010000006.1"/>
</dbReference>
<dbReference type="Pfam" id="PF03544">
    <property type="entry name" value="TonB_C"/>
    <property type="match status" value="1"/>
</dbReference>
<dbReference type="AlphaFoldDB" id="A0A1Q6F4D1"/>
<dbReference type="Gene3D" id="3.30.1150.10">
    <property type="match status" value="1"/>
</dbReference>
<dbReference type="SUPFAM" id="SSF74653">
    <property type="entry name" value="TolA/TonB C-terminal domain"/>
    <property type="match status" value="1"/>
</dbReference>
<evidence type="ECO:0000313" key="3">
    <source>
        <dbReference type="EMBL" id="OKY93783.1"/>
    </source>
</evidence>
<dbReference type="PANTHER" id="PTHR33446">
    <property type="entry name" value="PROTEIN TONB-RELATED"/>
    <property type="match status" value="1"/>
</dbReference>
<comment type="caution">
    <text evidence="3">The sequence shown here is derived from an EMBL/GenBank/DDBJ whole genome shotgun (WGS) entry which is preliminary data.</text>
</comment>
<keyword evidence="1" id="KW-0732">Signal</keyword>
<accession>A0A1Q6F4D1</accession>
<evidence type="ECO:0000313" key="4">
    <source>
        <dbReference type="Proteomes" id="UP000187417"/>
    </source>
</evidence>
<dbReference type="Proteomes" id="UP000187417">
    <property type="component" value="Unassembled WGS sequence"/>
</dbReference>
<evidence type="ECO:0000259" key="2">
    <source>
        <dbReference type="PROSITE" id="PS52015"/>
    </source>
</evidence>
<dbReference type="GO" id="GO:0055085">
    <property type="term" value="P:transmembrane transport"/>
    <property type="evidence" value="ECO:0007669"/>
    <property type="project" value="InterPro"/>
</dbReference>
<feature type="signal peptide" evidence="1">
    <location>
        <begin position="1"/>
        <end position="19"/>
    </location>
</feature>
<dbReference type="GeneID" id="73804303"/>
<dbReference type="PANTHER" id="PTHR33446:SF2">
    <property type="entry name" value="PROTEIN TONB"/>
    <property type="match status" value="1"/>
</dbReference>
<gene>
    <name evidence="3" type="ORF">BHV66_07695</name>
</gene>
<dbReference type="GO" id="GO:0031992">
    <property type="term" value="F:energy transducer activity"/>
    <property type="evidence" value="ECO:0007669"/>
    <property type="project" value="TreeGrafter"/>
</dbReference>
<dbReference type="EMBL" id="MNQH01000032">
    <property type="protein sequence ID" value="OKY93783.1"/>
    <property type="molecule type" value="Genomic_DNA"/>
</dbReference>
<dbReference type="InterPro" id="IPR051045">
    <property type="entry name" value="TonB-dependent_transducer"/>
</dbReference>
<protein>
    <recommendedName>
        <fullName evidence="2">TonB C-terminal domain-containing protein</fullName>
    </recommendedName>
</protein>
<dbReference type="STRING" id="28117.BHV66_07695"/>
<feature type="chain" id="PRO_5010315977" description="TonB C-terminal domain-containing protein" evidence="1">
    <location>
        <begin position="20"/>
        <end position="236"/>
    </location>
</feature>
<reference evidence="3 4" key="1">
    <citation type="journal article" date="2016" name="Nat. Biotechnol.">
        <title>Measurement of bacterial replication rates in microbial communities.</title>
        <authorList>
            <person name="Brown C.T."/>
            <person name="Olm M.R."/>
            <person name="Thomas B.C."/>
            <person name="Banfield J.F."/>
        </authorList>
    </citation>
    <scope>NUCLEOTIDE SEQUENCE [LARGE SCALE GENOMIC DNA]</scope>
    <source>
        <strain evidence="3">CAG:67_53_122</strain>
    </source>
</reference>
<feature type="domain" description="TonB C-terminal" evidence="2">
    <location>
        <begin position="145"/>
        <end position="236"/>
    </location>
</feature>
<dbReference type="PROSITE" id="PS52015">
    <property type="entry name" value="TONB_CTD"/>
    <property type="match status" value="1"/>
</dbReference>
<dbReference type="GO" id="GO:0098797">
    <property type="term" value="C:plasma membrane protein complex"/>
    <property type="evidence" value="ECO:0007669"/>
    <property type="project" value="TreeGrafter"/>
</dbReference>
<dbReference type="InterPro" id="IPR037682">
    <property type="entry name" value="TonB_C"/>
</dbReference>
<sequence length="236" mass="27313">MKKILLLFLSCFSCTIAEAQTTPPLFQGSDDVQLFRQALMERVTEVYYSDGYTPDDLIHYFWMNFTIDTLGRCIDLEIPDTCRRQTIIVKERTLELLRTALAGIDSFQPATERGEKVPYRQTMEYNFAYIPEVTTPACFKKSEPNDLTVFEKYIAKRVEYPEELRPWGVSGRVIIVFIVNTDGSVEIDKVLESPHPKMSYRVKKIILSTSGKWIPALYFGAPVRQKFVLPVDFRLR</sequence>
<organism evidence="3 4">
    <name type="scientific">Alistipes putredinis</name>
    <dbReference type="NCBI Taxonomy" id="28117"/>
    <lineage>
        <taxon>Bacteria</taxon>
        <taxon>Pseudomonadati</taxon>
        <taxon>Bacteroidota</taxon>
        <taxon>Bacteroidia</taxon>
        <taxon>Bacteroidales</taxon>
        <taxon>Rikenellaceae</taxon>
        <taxon>Alistipes</taxon>
    </lineage>
</organism>